<dbReference type="OrthoDB" id="4656735at2759"/>
<organism evidence="2 3">
    <name type="scientific">Monosporascus ibericus</name>
    <dbReference type="NCBI Taxonomy" id="155417"/>
    <lineage>
        <taxon>Eukaryota</taxon>
        <taxon>Fungi</taxon>
        <taxon>Dikarya</taxon>
        <taxon>Ascomycota</taxon>
        <taxon>Pezizomycotina</taxon>
        <taxon>Sordariomycetes</taxon>
        <taxon>Xylariomycetidae</taxon>
        <taxon>Xylariales</taxon>
        <taxon>Xylariales incertae sedis</taxon>
        <taxon>Monosporascus</taxon>
    </lineage>
</organism>
<dbReference type="Proteomes" id="UP000293360">
    <property type="component" value="Unassembled WGS sequence"/>
</dbReference>
<gene>
    <name evidence="2" type="ORF">DL764_009768</name>
</gene>
<protein>
    <submittedName>
        <fullName evidence="2">Uncharacterized protein</fullName>
    </submittedName>
</protein>
<feature type="compositionally biased region" description="Low complexity" evidence="1">
    <location>
        <begin position="495"/>
        <end position="511"/>
    </location>
</feature>
<sequence>MASPNDRHLCNGIPVDHRLKRFLPSAKQKHSHGVGKHAEIIETFGNTMVRDNRTTPTKHEAGFAAWLAKPDMTGGLVIALQQPAKSQVFTADVEWVRDECDTLAYLDKSLAFVNGPGGLKTTSVFDAFPFITEQISSKELSNEAKRAYNTFISMVEAKEPEVLFACWRIHGQDDLSFSGKGPGKTNQVHSLTLPNGHVVRVVNGFHPSYVANYCPNESCFRRLFAMELCKALCELNTAWQEDNWMDDLRRTCRERTLQLMKEKGRDGEQLNTEPGRELRGTKADNTAKKYRAYTKSFDNSLKSLKQIFDYMVSSAYTSQSSWDLYKFFVFDQNTSEGICDALLAVSEAMRQFGPRTSMPESALVELGKHISQQTLKFVKDDIPDLVQHQRGLYKNLWSNRYLASTSRGLKQSIENITIRFIEDLTKSFSESSTGWTYTPDLVHDAFKELAVSFEDALGREYDDRQKTVAASAANGVAILSASFYTLSISSSQSAASATPAANTTPARSSSSDDCFNCEGKHNATEIISVVPERELLHLRPARPLVQQLPKP</sequence>
<keyword evidence="3" id="KW-1185">Reference proteome</keyword>
<reference evidence="2 3" key="1">
    <citation type="submission" date="2018-06" db="EMBL/GenBank/DDBJ databases">
        <title>Complete Genomes of Monosporascus.</title>
        <authorList>
            <person name="Robinson A.J."/>
            <person name="Natvig D.O."/>
        </authorList>
    </citation>
    <scope>NUCLEOTIDE SEQUENCE [LARGE SCALE GENOMIC DNA]</scope>
    <source>
        <strain evidence="2 3">CBS 110550</strain>
    </source>
</reference>
<comment type="caution">
    <text evidence="2">The sequence shown here is derived from an EMBL/GenBank/DDBJ whole genome shotgun (WGS) entry which is preliminary data.</text>
</comment>
<name>A0A4Q4SU41_9PEZI</name>
<dbReference type="EMBL" id="QJNU01000991">
    <property type="protein sequence ID" value="RYO81428.1"/>
    <property type="molecule type" value="Genomic_DNA"/>
</dbReference>
<evidence type="ECO:0000313" key="3">
    <source>
        <dbReference type="Proteomes" id="UP000293360"/>
    </source>
</evidence>
<dbReference type="AlphaFoldDB" id="A0A4Q4SU41"/>
<proteinExistence type="predicted"/>
<feature type="region of interest" description="Disordered" evidence="1">
    <location>
        <begin position="495"/>
        <end position="514"/>
    </location>
</feature>
<accession>A0A4Q4SU41</accession>
<evidence type="ECO:0000256" key="1">
    <source>
        <dbReference type="SAM" id="MobiDB-lite"/>
    </source>
</evidence>
<evidence type="ECO:0000313" key="2">
    <source>
        <dbReference type="EMBL" id="RYO81428.1"/>
    </source>
</evidence>